<reference evidence="2 3" key="1">
    <citation type="journal article" date="2022" name="Nat. Ecol. Evol.">
        <title>A masculinizing supergene underlies an exaggerated male reproductive morph in a spider.</title>
        <authorList>
            <person name="Hendrickx F."/>
            <person name="De Corte Z."/>
            <person name="Sonet G."/>
            <person name="Van Belleghem S.M."/>
            <person name="Kostlbacher S."/>
            <person name="Vangestel C."/>
        </authorList>
    </citation>
    <scope>NUCLEOTIDE SEQUENCE [LARGE SCALE GENOMIC DNA]</scope>
    <source>
        <strain evidence="2">W744_W776</strain>
    </source>
</reference>
<proteinExistence type="predicted"/>
<evidence type="ECO:0000313" key="3">
    <source>
        <dbReference type="Proteomes" id="UP000827092"/>
    </source>
</evidence>
<protein>
    <submittedName>
        <fullName evidence="2">Uncharacterized protein</fullName>
    </submittedName>
</protein>
<dbReference type="AlphaFoldDB" id="A0AAV6U8D9"/>
<feature type="chain" id="PRO_5043764711" evidence="1">
    <location>
        <begin position="29"/>
        <end position="351"/>
    </location>
</feature>
<evidence type="ECO:0000313" key="2">
    <source>
        <dbReference type="EMBL" id="KAG8180108.1"/>
    </source>
</evidence>
<dbReference type="Proteomes" id="UP000827092">
    <property type="component" value="Unassembled WGS sequence"/>
</dbReference>
<keyword evidence="3" id="KW-1185">Reference proteome</keyword>
<feature type="signal peptide" evidence="1">
    <location>
        <begin position="1"/>
        <end position="28"/>
    </location>
</feature>
<name>A0AAV6U8D9_9ARAC</name>
<keyword evidence="1" id="KW-0732">Signal</keyword>
<organism evidence="2 3">
    <name type="scientific">Oedothorax gibbosus</name>
    <dbReference type="NCBI Taxonomy" id="931172"/>
    <lineage>
        <taxon>Eukaryota</taxon>
        <taxon>Metazoa</taxon>
        <taxon>Ecdysozoa</taxon>
        <taxon>Arthropoda</taxon>
        <taxon>Chelicerata</taxon>
        <taxon>Arachnida</taxon>
        <taxon>Araneae</taxon>
        <taxon>Araneomorphae</taxon>
        <taxon>Entelegynae</taxon>
        <taxon>Araneoidea</taxon>
        <taxon>Linyphiidae</taxon>
        <taxon>Erigoninae</taxon>
        <taxon>Oedothorax</taxon>
    </lineage>
</organism>
<comment type="caution">
    <text evidence="2">The sequence shown here is derived from an EMBL/GenBank/DDBJ whole genome shotgun (WGS) entry which is preliminary data.</text>
</comment>
<gene>
    <name evidence="2" type="ORF">JTE90_027887</name>
</gene>
<sequence>MSAGRETSKYEFGYKLLLLWAFVACCSAEKYQYATLTECDRHSLDALYHEKFKIITSNVFKDTIEFVTRVSDSISDSLTSIMATLPDRTASDNQEQKIYMQFKNVKGAFTSKAKKLNSRIIQSWESLLVAHFDLMYDRENCTLEQYRNKTKDTAELYTEARQSLDASMGSFIKFIKGTVRDGLQGISAAAADALKKDAKKKDKESENKEDRESAEDKLLKKKLEIAEMVTQGFLGQVTTEVIKRDIDLFKKVEMTTEERESVLDDLEFDMLMMRGRVLALSLLEFRTDKGAVDLARRSIYTYYADKADEMYKEKINAKKSATPGGDTYYRKLWSDETVLRDTLLSLMEIYP</sequence>
<accession>A0AAV6U8D9</accession>
<evidence type="ECO:0000256" key="1">
    <source>
        <dbReference type="SAM" id="SignalP"/>
    </source>
</evidence>
<dbReference type="EMBL" id="JAFNEN010000586">
    <property type="protein sequence ID" value="KAG8180108.1"/>
    <property type="molecule type" value="Genomic_DNA"/>
</dbReference>